<dbReference type="EMBL" id="RCNT01000002">
    <property type="protein sequence ID" value="RMA43013.1"/>
    <property type="molecule type" value="Genomic_DNA"/>
</dbReference>
<evidence type="ECO:0000313" key="9">
    <source>
        <dbReference type="Proteomes" id="UP000281343"/>
    </source>
</evidence>
<feature type="domain" description="VOC" evidence="7">
    <location>
        <begin position="4"/>
        <end position="134"/>
    </location>
</feature>
<dbReference type="CDD" id="cd07249">
    <property type="entry name" value="MMCE"/>
    <property type="match status" value="1"/>
</dbReference>
<dbReference type="NCBIfam" id="TIGR03081">
    <property type="entry name" value="metmalonyl_epim"/>
    <property type="match status" value="1"/>
</dbReference>
<keyword evidence="9" id="KW-1185">Reference proteome</keyword>
<name>A0A3L9Y9U9_9RHOB</name>
<dbReference type="InterPro" id="IPR017515">
    <property type="entry name" value="MeMalonyl-CoA_epimerase"/>
</dbReference>
<dbReference type="FunFam" id="3.10.180.10:FF:000003">
    <property type="entry name" value="Methylmalonyl-CoA epimerase, mitochondrial"/>
    <property type="match status" value="1"/>
</dbReference>
<dbReference type="PANTHER" id="PTHR43048:SF3">
    <property type="entry name" value="METHYLMALONYL-COA EPIMERASE, MITOCHONDRIAL"/>
    <property type="match status" value="1"/>
</dbReference>
<dbReference type="InterPro" id="IPR051785">
    <property type="entry name" value="MMCE/EMCE_epimerase"/>
</dbReference>
<dbReference type="RefSeq" id="WP_121896950.1">
    <property type="nucleotide sequence ID" value="NZ_CP159473.1"/>
</dbReference>
<dbReference type="InterPro" id="IPR029068">
    <property type="entry name" value="Glyas_Bleomycin-R_OHBP_Dase"/>
</dbReference>
<dbReference type="PROSITE" id="PS51819">
    <property type="entry name" value="VOC"/>
    <property type="match status" value="1"/>
</dbReference>
<evidence type="ECO:0000313" key="8">
    <source>
        <dbReference type="EMBL" id="RMA43013.1"/>
    </source>
</evidence>
<dbReference type="SUPFAM" id="SSF54593">
    <property type="entry name" value="Glyoxalase/Bleomycin resistance protein/Dihydroxybiphenyl dioxygenase"/>
    <property type="match status" value="1"/>
</dbReference>
<evidence type="ECO:0000256" key="2">
    <source>
        <dbReference type="ARBA" id="ARBA00022723"/>
    </source>
</evidence>
<protein>
    <recommendedName>
        <fullName evidence="6">methylmalonyl-CoA epimerase</fullName>
        <ecNumber evidence="6">5.1.99.1</ecNumber>
    </recommendedName>
</protein>
<dbReference type="AlphaFoldDB" id="A0A3L9Y9U9"/>
<dbReference type="OrthoDB" id="9788468at2"/>
<proteinExistence type="inferred from homology"/>
<evidence type="ECO:0000256" key="5">
    <source>
        <dbReference type="ARBA" id="ARBA00050406"/>
    </source>
</evidence>
<evidence type="ECO:0000256" key="1">
    <source>
        <dbReference type="ARBA" id="ARBA00009308"/>
    </source>
</evidence>
<dbReference type="EC" id="5.1.99.1" evidence="6"/>
<gene>
    <name evidence="8" type="primary">mce</name>
    <name evidence="8" type="ORF">D9R08_05065</name>
</gene>
<dbReference type="Gene3D" id="3.10.180.10">
    <property type="entry name" value="2,3-Dihydroxybiphenyl 1,2-Dioxygenase, domain 1"/>
    <property type="match status" value="1"/>
</dbReference>
<evidence type="ECO:0000256" key="6">
    <source>
        <dbReference type="ARBA" id="ARBA00066411"/>
    </source>
</evidence>
<evidence type="ECO:0000256" key="4">
    <source>
        <dbReference type="ARBA" id="ARBA00023285"/>
    </source>
</evidence>
<keyword evidence="2" id="KW-0479">Metal-binding</keyword>
<dbReference type="GO" id="GO:0046491">
    <property type="term" value="P:L-methylmalonyl-CoA metabolic process"/>
    <property type="evidence" value="ECO:0007669"/>
    <property type="project" value="TreeGrafter"/>
</dbReference>
<reference evidence="8 9" key="1">
    <citation type="submission" date="2018-10" db="EMBL/GenBank/DDBJ databases">
        <authorList>
            <person name="Jung H.S."/>
            <person name="Jeon C.O."/>
        </authorList>
    </citation>
    <scope>NUCLEOTIDE SEQUENCE [LARGE SCALE GENOMIC DNA]</scope>
    <source>
        <strain evidence="8 9">MA-7-27</strain>
    </source>
</reference>
<dbReference type="GO" id="GO:0004493">
    <property type="term" value="F:methylmalonyl-CoA epimerase activity"/>
    <property type="evidence" value="ECO:0007669"/>
    <property type="project" value="UniProtKB-EC"/>
</dbReference>
<evidence type="ECO:0000256" key="3">
    <source>
        <dbReference type="ARBA" id="ARBA00023235"/>
    </source>
</evidence>
<comment type="catalytic activity">
    <reaction evidence="5">
        <text>(R)-methylmalonyl-CoA = (S)-methylmalonyl-CoA</text>
        <dbReference type="Rhea" id="RHEA:20553"/>
        <dbReference type="ChEBI" id="CHEBI:57326"/>
        <dbReference type="ChEBI" id="CHEBI:57327"/>
        <dbReference type="EC" id="5.1.99.1"/>
    </reaction>
    <physiologicalReaction direction="right-to-left" evidence="5">
        <dbReference type="Rhea" id="RHEA:20555"/>
    </physiologicalReaction>
</comment>
<sequence>MIGRLNHVAIAVPDLEAASAQYRDTLGAKVGAPQDEPDHGVTVVFIELPNTKIELLYPLGENSPIAGFLEKNPAGGIHHICYEVEDILSARDRLQATGARVLGTGEPKIGAHGKPVLFLHPKDFTGTLVELEQV</sequence>
<organism evidence="8 9">
    <name type="scientific">Rhodophyticola porphyridii</name>
    <dbReference type="NCBI Taxonomy" id="1852017"/>
    <lineage>
        <taxon>Bacteria</taxon>
        <taxon>Pseudomonadati</taxon>
        <taxon>Pseudomonadota</taxon>
        <taxon>Alphaproteobacteria</taxon>
        <taxon>Rhodobacterales</taxon>
        <taxon>Roseobacteraceae</taxon>
        <taxon>Rhodophyticola</taxon>
    </lineage>
</organism>
<keyword evidence="4" id="KW-0170">Cobalt</keyword>
<evidence type="ECO:0000259" key="7">
    <source>
        <dbReference type="PROSITE" id="PS51819"/>
    </source>
</evidence>
<comment type="similarity">
    <text evidence="1">Belongs to the methylmalonyl-CoA epimerase family.</text>
</comment>
<comment type="caution">
    <text evidence="8">The sequence shown here is derived from an EMBL/GenBank/DDBJ whole genome shotgun (WGS) entry which is preliminary data.</text>
</comment>
<dbReference type="GO" id="GO:0046872">
    <property type="term" value="F:metal ion binding"/>
    <property type="evidence" value="ECO:0007669"/>
    <property type="project" value="UniProtKB-KW"/>
</dbReference>
<keyword evidence="3 8" id="KW-0413">Isomerase</keyword>
<dbReference type="Pfam" id="PF13669">
    <property type="entry name" value="Glyoxalase_4"/>
    <property type="match status" value="1"/>
</dbReference>
<dbReference type="InterPro" id="IPR037523">
    <property type="entry name" value="VOC_core"/>
</dbReference>
<dbReference type="Proteomes" id="UP000281343">
    <property type="component" value="Unassembled WGS sequence"/>
</dbReference>
<dbReference type="PANTHER" id="PTHR43048">
    <property type="entry name" value="METHYLMALONYL-COA EPIMERASE"/>
    <property type="match status" value="1"/>
</dbReference>
<accession>A0A3L9Y9U9</accession>